<evidence type="ECO:0000256" key="14">
    <source>
        <dbReference type="ARBA" id="ARBA00048407"/>
    </source>
</evidence>
<comment type="pathway">
    <text evidence="2">Siderophore biosynthesis.</text>
</comment>
<proteinExistence type="inferred from homology"/>
<evidence type="ECO:0000256" key="6">
    <source>
        <dbReference type="ARBA" id="ARBA00022630"/>
    </source>
</evidence>
<comment type="cofactor">
    <cofactor evidence="1">
        <name>FAD</name>
        <dbReference type="ChEBI" id="CHEBI:57692"/>
    </cofactor>
</comment>
<dbReference type="Pfam" id="PF13434">
    <property type="entry name" value="Lys_Orn_oxgnase"/>
    <property type="match status" value="1"/>
</dbReference>
<accession>A0A4R2RZQ4</accession>
<dbReference type="RefSeq" id="WP_131847097.1">
    <property type="nucleotide sequence ID" value="NZ_SLXV01000001.1"/>
</dbReference>
<evidence type="ECO:0000256" key="2">
    <source>
        <dbReference type="ARBA" id="ARBA00004924"/>
    </source>
</evidence>
<dbReference type="EC" id="1.14.13.59" evidence="4"/>
<evidence type="ECO:0000256" key="10">
    <source>
        <dbReference type="ARBA" id="ARBA00029939"/>
    </source>
</evidence>
<evidence type="ECO:0000256" key="12">
    <source>
        <dbReference type="ARBA" id="ARBA00032493"/>
    </source>
</evidence>
<comment type="caution">
    <text evidence="15">The sequence shown here is derived from an EMBL/GenBank/DDBJ whole genome shotgun (WGS) entry which is preliminary data.</text>
</comment>
<evidence type="ECO:0000313" key="16">
    <source>
        <dbReference type="Proteomes" id="UP000294746"/>
    </source>
</evidence>
<dbReference type="InterPro" id="IPR036188">
    <property type="entry name" value="FAD/NAD-bd_sf"/>
</dbReference>
<reference evidence="15 16" key="1">
    <citation type="submission" date="2019-03" db="EMBL/GenBank/DDBJ databases">
        <title>Genomic Encyclopedia of Type Strains, Phase IV (KMG-IV): sequencing the most valuable type-strain genomes for metagenomic binning, comparative biology and taxonomic classification.</title>
        <authorList>
            <person name="Goeker M."/>
        </authorList>
    </citation>
    <scope>NUCLEOTIDE SEQUENCE [LARGE SCALE GENOMIC DNA]</scope>
    <source>
        <strain evidence="15 16">DSM 46831</strain>
    </source>
</reference>
<keyword evidence="6" id="KW-0285">Flavoprotein</keyword>
<dbReference type="OrthoDB" id="7527071at2"/>
<comment type="catalytic activity">
    <reaction evidence="14">
        <text>L-lysine + NADPH + O2 = N(6)-hydroxy-L-lysine + NADP(+) + H2O</text>
        <dbReference type="Rhea" id="RHEA:23228"/>
        <dbReference type="ChEBI" id="CHEBI:15377"/>
        <dbReference type="ChEBI" id="CHEBI:15379"/>
        <dbReference type="ChEBI" id="CHEBI:32551"/>
        <dbReference type="ChEBI" id="CHEBI:57783"/>
        <dbReference type="ChEBI" id="CHEBI:57820"/>
        <dbReference type="ChEBI" id="CHEBI:58349"/>
        <dbReference type="EC" id="1.14.13.59"/>
    </reaction>
</comment>
<name>A0A4R2RZQ4_9BACL</name>
<dbReference type="GO" id="GO:0047091">
    <property type="term" value="F:L-lysine 6-monooxygenase (NADPH) activity"/>
    <property type="evidence" value="ECO:0007669"/>
    <property type="project" value="UniProtKB-EC"/>
</dbReference>
<protein>
    <recommendedName>
        <fullName evidence="5">L-lysine N6-monooxygenase MbtG</fullName>
        <ecNumber evidence="4">1.14.13.59</ecNumber>
    </recommendedName>
    <alternativeName>
        <fullName evidence="13">Lysine 6-N-hydroxylase</fullName>
    </alternativeName>
    <alternativeName>
        <fullName evidence="12">Lysine N6-hydroxylase</fullName>
    </alternativeName>
    <alternativeName>
        <fullName evidence="10">Lysine-N-oxygenase</fullName>
    </alternativeName>
    <alternativeName>
        <fullName evidence="11">Mycobactin synthase protein G</fullName>
    </alternativeName>
</protein>
<evidence type="ECO:0000256" key="7">
    <source>
        <dbReference type="ARBA" id="ARBA00022827"/>
    </source>
</evidence>
<keyword evidence="9" id="KW-0560">Oxidoreductase</keyword>
<gene>
    <name evidence="15" type="ORF">EDD57_1017</name>
</gene>
<dbReference type="Gene3D" id="3.50.50.60">
    <property type="entry name" value="FAD/NAD(P)-binding domain"/>
    <property type="match status" value="1"/>
</dbReference>
<keyword evidence="8" id="KW-0521">NADP</keyword>
<dbReference type="PANTHER" id="PTHR42802:SF1">
    <property type="entry name" value="L-ORNITHINE N(5)-MONOOXYGENASE"/>
    <property type="match status" value="1"/>
</dbReference>
<sequence length="444" mass="51202">MQSNTLYDVIGVGLGPFNLGLAALLDPVKEVNALFLEQKPEFAWHPGLLIENTTLQVPFLADLVTMADPTSPYSYLNYLRHQKRLYHFYFLEHFHVPRKEYSHYCQWVSKQLNSCQFGQQVIGFEFHQQKDPSQNYYEVCVRDTKSKEIELLRCKHLVLGIGTAPIIDERFQQFSDQDIFHSSLFLERQKRCQEAKKITVIGSGQSAAEVFLTLFQDQTNHSYELSWYTRSNGFFPMEYSKLGLEHFSPDYTRYFYSLSQEQKDERRSKQDLLYKGISASTIADIYDLYYERTIGGQSVPVTLQAMTTLESIEPRFDGTYELKLTHTEQEVSSTHQSDVVILSTGYASQVDLMLHPFGEYIQRDEKQRPIIQEDYQIATQGCQNNRIYIQNGELHSHGIGAPDLGLGAYRNSVIINSLLGSEVYPVQEKNVFQQFGTARVPSYI</sequence>
<dbReference type="Proteomes" id="UP000294746">
    <property type="component" value="Unassembled WGS sequence"/>
</dbReference>
<evidence type="ECO:0000256" key="13">
    <source>
        <dbReference type="ARBA" id="ARBA00032738"/>
    </source>
</evidence>
<dbReference type="InterPro" id="IPR025700">
    <property type="entry name" value="Lys/Orn_oxygenase"/>
</dbReference>
<evidence type="ECO:0000256" key="8">
    <source>
        <dbReference type="ARBA" id="ARBA00022857"/>
    </source>
</evidence>
<evidence type="ECO:0000256" key="3">
    <source>
        <dbReference type="ARBA" id="ARBA00007588"/>
    </source>
</evidence>
<dbReference type="PANTHER" id="PTHR42802">
    <property type="entry name" value="MONOOXYGENASE"/>
    <property type="match status" value="1"/>
</dbReference>
<dbReference type="AlphaFoldDB" id="A0A4R2RZQ4"/>
<evidence type="ECO:0000256" key="9">
    <source>
        <dbReference type="ARBA" id="ARBA00023002"/>
    </source>
</evidence>
<dbReference type="EMBL" id="SLXV01000001">
    <property type="protein sequence ID" value="TCP70567.1"/>
    <property type="molecule type" value="Genomic_DNA"/>
</dbReference>
<evidence type="ECO:0000256" key="1">
    <source>
        <dbReference type="ARBA" id="ARBA00001974"/>
    </source>
</evidence>
<keyword evidence="7" id="KW-0274">FAD</keyword>
<organism evidence="15 16">
    <name type="scientific">Baia soyae</name>
    <dbReference type="NCBI Taxonomy" id="1544746"/>
    <lineage>
        <taxon>Bacteria</taxon>
        <taxon>Bacillati</taxon>
        <taxon>Bacillota</taxon>
        <taxon>Bacilli</taxon>
        <taxon>Bacillales</taxon>
        <taxon>Thermoactinomycetaceae</taxon>
        <taxon>Baia</taxon>
    </lineage>
</organism>
<evidence type="ECO:0000256" key="11">
    <source>
        <dbReference type="ARBA" id="ARBA00031158"/>
    </source>
</evidence>
<evidence type="ECO:0000256" key="5">
    <source>
        <dbReference type="ARBA" id="ARBA00016406"/>
    </source>
</evidence>
<dbReference type="SUPFAM" id="SSF51905">
    <property type="entry name" value="FAD/NAD(P)-binding domain"/>
    <property type="match status" value="1"/>
</dbReference>
<comment type="similarity">
    <text evidence="3">Belongs to the lysine N(6)-hydroxylase/L-ornithine N(5)-oxygenase family.</text>
</comment>
<evidence type="ECO:0000313" key="15">
    <source>
        <dbReference type="EMBL" id="TCP70567.1"/>
    </source>
</evidence>
<evidence type="ECO:0000256" key="4">
    <source>
        <dbReference type="ARBA" id="ARBA00013076"/>
    </source>
</evidence>
<keyword evidence="16" id="KW-1185">Reference proteome</keyword>